<evidence type="ECO:0000313" key="2">
    <source>
        <dbReference type="Proteomes" id="UP000054477"/>
    </source>
</evidence>
<keyword evidence="2" id="KW-1185">Reference proteome</keyword>
<dbReference type="OrthoDB" id="2720314at2759"/>
<proteinExistence type="predicted"/>
<sequence>MAYQPLISVKSLLKTVSATNEPQENLTSEPDFEETLAKMLKMMQSKLDGSQALSFSGMTEEALSKLNITLGGSLKLKTDYKVRVAATEPLGMTEHGSSEGLYRHLCVLKKHVPRALVLSLEQSVPATTVKPFSFSTIGGYIDYTAIGISTSGAEKYLAWPRLRVLQDIDHTLCFRSRCEQYFAREPCPSNRGLCKTTWVGGLKNIIHGAVTDGHDWIFLVLKMDSNGEGAIYTQSLQRTRLMTVVPPGDEEISYTMCDVIAGIIGYWVEHSNENIGNDDWFRVEWNSLNRSEVEGLDGEDDSGEGGLWSGVREFLGFWSSGNAMGHVSLNCIADEPQKEYLVSIRRAFGCAAVDYNE</sequence>
<name>A0A0C9WVR3_9AGAR</name>
<evidence type="ECO:0000313" key="1">
    <source>
        <dbReference type="EMBL" id="KIJ92858.1"/>
    </source>
</evidence>
<gene>
    <name evidence="1" type="ORF">K443DRAFT_647776</name>
</gene>
<organism evidence="1 2">
    <name type="scientific">Laccaria amethystina LaAM-08-1</name>
    <dbReference type="NCBI Taxonomy" id="1095629"/>
    <lineage>
        <taxon>Eukaryota</taxon>
        <taxon>Fungi</taxon>
        <taxon>Dikarya</taxon>
        <taxon>Basidiomycota</taxon>
        <taxon>Agaricomycotina</taxon>
        <taxon>Agaricomycetes</taxon>
        <taxon>Agaricomycetidae</taxon>
        <taxon>Agaricales</taxon>
        <taxon>Agaricineae</taxon>
        <taxon>Hydnangiaceae</taxon>
        <taxon>Laccaria</taxon>
    </lineage>
</organism>
<accession>A0A0C9WVR3</accession>
<reference evidence="2" key="2">
    <citation type="submission" date="2015-01" db="EMBL/GenBank/DDBJ databases">
        <title>Evolutionary Origins and Diversification of the Mycorrhizal Mutualists.</title>
        <authorList>
            <consortium name="DOE Joint Genome Institute"/>
            <consortium name="Mycorrhizal Genomics Consortium"/>
            <person name="Kohler A."/>
            <person name="Kuo A."/>
            <person name="Nagy L.G."/>
            <person name="Floudas D."/>
            <person name="Copeland A."/>
            <person name="Barry K.W."/>
            <person name="Cichocki N."/>
            <person name="Veneault-Fourrey C."/>
            <person name="LaButti K."/>
            <person name="Lindquist E.A."/>
            <person name="Lipzen A."/>
            <person name="Lundell T."/>
            <person name="Morin E."/>
            <person name="Murat C."/>
            <person name="Riley R."/>
            <person name="Ohm R."/>
            <person name="Sun H."/>
            <person name="Tunlid A."/>
            <person name="Henrissat B."/>
            <person name="Grigoriev I.V."/>
            <person name="Hibbett D.S."/>
            <person name="Martin F."/>
        </authorList>
    </citation>
    <scope>NUCLEOTIDE SEQUENCE [LARGE SCALE GENOMIC DNA]</scope>
    <source>
        <strain evidence="2">LaAM-08-1</strain>
    </source>
</reference>
<protein>
    <submittedName>
        <fullName evidence="1">Uncharacterized protein</fullName>
    </submittedName>
</protein>
<dbReference type="HOGENOM" id="CLU_057881_0_0_1"/>
<dbReference type="AlphaFoldDB" id="A0A0C9WVR3"/>
<dbReference type="Proteomes" id="UP000054477">
    <property type="component" value="Unassembled WGS sequence"/>
</dbReference>
<dbReference type="EMBL" id="KN838879">
    <property type="protein sequence ID" value="KIJ92858.1"/>
    <property type="molecule type" value="Genomic_DNA"/>
</dbReference>
<reference evidence="1 2" key="1">
    <citation type="submission" date="2014-04" db="EMBL/GenBank/DDBJ databases">
        <authorList>
            <consortium name="DOE Joint Genome Institute"/>
            <person name="Kuo A."/>
            <person name="Kohler A."/>
            <person name="Nagy L.G."/>
            <person name="Floudas D."/>
            <person name="Copeland A."/>
            <person name="Barry K.W."/>
            <person name="Cichocki N."/>
            <person name="Veneault-Fourrey C."/>
            <person name="LaButti K."/>
            <person name="Lindquist E.A."/>
            <person name="Lipzen A."/>
            <person name="Lundell T."/>
            <person name="Morin E."/>
            <person name="Murat C."/>
            <person name="Sun H."/>
            <person name="Tunlid A."/>
            <person name="Henrissat B."/>
            <person name="Grigoriev I.V."/>
            <person name="Hibbett D.S."/>
            <person name="Martin F."/>
            <person name="Nordberg H.P."/>
            <person name="Cantor M.N."/>
            <person name="Hua S.X."/>
        </authorList>
    </citation>
    <scope>NUCLEOTIDE SEQUENCE [LARGE SCALE GENOMIC DNA]</scope>
    <source>
        <strain evidence="1 2">LaAM-08-1</strain>
    </source>
</reference>